<accession>A0A3P7UCK9</accession>
<evidence type="ECO:0000259" key="2">
    <source>
        <dbReference type="Pfam" id="PF10328"/>
    </source>
</evidence>
<evidence type="ECO:0000313" key="3">
    <source>
        <dbReference type="EMBL" id="VDO19927.1"/>
    </source>
</evidence>
<dbReference type="EMBL" id="UZAH01001735">
    <property type="protein sequence ID" value="VDO19927.1"/>
    <property type="molecule type" value="Genomic_DNA"/>
</dbReference>
<evidence type="ECO:0000256" key="1">
    <source>
        <dbReference type="SAM" id="Phobius"/>
    </source>
</evidence>
<dbReference type="Pfam" id="PF10328">
    <property type="entry name" value="7TM_GPCR_Srx"/>
    <property type="match status" value="1"/>
</dbReference>
<protein>
    <recommendedName>
        <fullName evidence="2">7TM GPCR serpentine receptor class x (Srx) domain-containing protein</fullName>
    </recommendedName>
</protein>
<feature type="transmembrane region" description="Helical" evidence="1">
    <location>
        <begin position="56"/>
        <end position="80"/>
    </location>
</feature>
<dbReference type="OrthoDB" id="5845782at2759"/>
<organism evidence="3">
    <name type="scientific">Heligmosomoides polygyrus</name>
    <name type="common">Parasitic roundworm</name>
    <dbReference type="NCBI Taxonomy" id="6339"/>
    <lineage>
        <taxon>Eukaryota</taxon>
        <taxon>Metazoa</taxon>
        <taxon>Ecdysozoa</taxon>
        <taxon>Nematoda</taxon>
        <taxon>Chromadorea</taxon>
        <taxon>Rhabditida</taxon>
        <taxon>Rhabditina</taxon>
        <taxon>Rhabditomorpha</taxon>
        <taxon>Strongyloidea</taxon>
        <taxon>Heligmosomidae</taxon>
        <taxon>Heligmosomoides</taxon>
    </lineage>
</organism>
<dbReference type="AlphaFoldDB" id="A0A3P7UCK9"/>
<dbReference type="InterPro" id="IPR019430">
    <property type="entry name" value="7TM_GPCR_serpentine_rcpt_Srx"/>
</dbReference>
<sequence>MEVHFDMVQINKSSSNQELLQRDIKALILVISYPFQKSNAVLSNTESTKRMKRNQIVILFESLTFHITLYLVDMLFAQVVSGLLPYNWWQFVCFSFVWLSLNTIDGYSRTLFLNLWLSKMTMATSSANQ</sequence>
<gene>
    <name evidence="3" type="ORF">HPBE_LOCUS1545</name>
</gene>
<keyword evidence="1" id="KW-0812">Transmembrane</keyword>
<keyword evidence="1" id="KW-0472">Membrane</keyword>
<reference evidence="3" key="1">
    <citation type="submission" date="2018-11" db="EMBL/GenBank/DDBJ databases">
        <authorList>
            <consortium name="Pathogen Informatics"/>
        </authorList>
    </citation>
    <scope>NUCLEOTIDE SEQUENCE [LARGE SCALE GENOMIC DNA]</scope>
</reference>
<feature type="domain" description="7TM GPCR serpentine receptor class x (Srx)" evidence="2">
    <location>
        <begin position="38"/>
        <end position="107"/>
    </location>
</feature>
<proteinExistence type="predicted"/>
<name>A0A3P7UCK9_HELPZ</name>
<keyword evidence="1" id="KW-1133">Transmembrane helix</keyword>